<keyword evidence="5" id="KW-0269">Exonuclease</keyword>
<evidence type="ECO:0000256" key="5">
    <source>
        <dbReference type="ARBA" id="ARBA00022839"/>
    </source>
</evidence>
<keyword evidence="10" id="KW-1185">Reference proteome</keyword>
<dbReference type="GO" id="GO:0006308">
    <property type="term" value="P:DNA catabolic process"/>
    <property type="evidence" value="ECO:0007669"/>
    <property type="project" value="TreeGrafter"/>
</dbReference>
<evidence type="ECO:0000256" key="6">
    <source>
        <dbReference type="ARBA" id="ARBA00022842"/>
    </source>
</evidence>
<evidence type="ECO:0000313" key="11">
    <source>
        <dbReference type="RefSeq" id="XP_022326528.1"/>
    </source>
</evidence>
<keyword evidence="3" id="KW-0479">Metal-binding</keyword>
<evidence type="ECO:0000256" key="8">
    <source>
        <dbReference type="SAM" id="MobiDB-lite"/>
    </source>
</evidence>
<dbReference type="OrthoDB" id="10250935at2759"/>
<keyword evidence="2" id="KW-0540">Nuclease</keyword>
<accession>A0A8B8DF05</accession>
<evidence type="ECO:0000313" key="10">
    <source>
        <dbReference type="Proteomes" id="UP000694844"/>
    </source>
</evidence>
<evidence type="ECO:0000256" key="2">
    <source>
        <dbReference type="ARBA" id="ARBA00022722"/>
    </source>
</evidence>
<dbReference type="SUPFAM" id="SSF53098">
    <property type="entry name" value="Ribonuclease H-like"/>
    <property type="match status" value="2"/>
</dbReference>
<evidence type="ECO:0000259" key="9">
    <source>
        <dbReference type="SMART" id="SM00479"/>
    </source>
</evidence>
<dbReference type="SMART" id="SM00479">
    <property type="entry name" value="EXOIII"/>
    <property type="match status" value="1"/>
</dbReference>
<dbReference type="GO" id="GO:0003676">
    <property type="term" value="F:nucleic acid binding"/>
    <property type="evidence" value="ECO:0007669"/>
    <property type="project" value="InterPro"/>
</dbReference>
<comment type="similarity">
    <text evidence="7">Belongs to the exonuclease superfamily. TREX family.</text>
</comment>
<evidence type="ECO:0000256" key="7">
    <source>
        <dbReference type="ARBA" id="ARBA00025769"/>
    </source>
</evidence>
<dbReference type="KEGG" id="cvn:111126298"/>
<dbReference type="AlphaFoldDB" id="A0A8B8DF05"/>
<name>A0A8B8DF05_CRAVI</name>
<dbReference type="InterPro" id="IPR036397">
    <property type="entry name" value="RNaseH_sf"/>
</dbReference>
<reference evidence="11" key="1">
    <citation type="submission" date="2025-08" db="UniProtKB">
        <authorList>
            <consortium name="RefSeq"/>
        </authorList>
    </citation>
    <scope>IDENTIFICATION</scope>
    <source>
        <tissue evidence="11">Whole sample</tissue>
    </source>
</reference>
<dbReference type="InterPro" id="IPR012337">
    <property type="entry name" value="RNaseH-like_sf"/>
</dbReference>
<dbReference type="GO" id="GO:0046872">
    <property type="term" value="F:metal ion binding"/>
    <property type="evidence" value="ECO:0007669"/>
    <property type="project" value="UniProtKB-KW"/>
</dbReference>
<organism evidence="10 11">
    <name type="scientific">Crassostrea virginica</name>
    <name type="common">Eastern oyster</name>
    <dbReference type="NCBI Taxonomy" id="6565"/>
    <lineage>
        <taxon>Eukaryota</taxon>
        <taxon>Metazoa</taxon>
        <taxon>Spiralia</taxon>
        <taxon>Lophotrochozoa</taxon>
        <taxon>Mollusca</taxon>
        <taxon>Bivalvia</taxon>
        <taxon>Autobranchia</taxon>
        <taxon>Pteriomorphia</taxon>
        <taxon>Ostreida</taxon>
        <taxon>Ostreoidea</taxon>
        <taxon>Ostreidae</taxon>
        <taxon>Crassostrea</taxon>
    </lineage>
</organism>
<feature type="domain" description="Exonuclease" evidence="9">
    <location>
        <begin position="10"/>
        <end position="533"/>
    </location>
</feature>
<keyword evidence="4" id="KW-0378">Hydrolase</keyword>
<dbReference type="InterPro" id="IPR013520">
    <property type="entry name" value="Ribonucl_H"/>
</dbReference>
<dbReference type="Proteomes" id="UP000694844">
    <property type="component" value="Chromosome 3"/>
</dbReference>
<dbReference type="PANTHER" id="PTHR13058:SF19">
    <property type="entry name" value="LD40940P"/>
    <property type="match status" value="1"/>
</dbReference>
<dbReference type="GO" id="GO:0005737">
    <property type="term" value="C:cytoplasm"/>
    <property type="evidence" value="ECO:0007669"/>
    <property type="project" value="TreeGrafter"/>
</dbReference>
<feature type="region of interest" description="Disordered" evidence="8">
    <location>
        <begin position="188"/>
        <end position="226"/>
    </location>
</feature>
<dbReference type="Gene3D" id="3.30.420.10">
    <property type="entry name" value="Ribonuclease H-like superfamily/Ribonuclease H"/>
    <property type="match status" value="2"/>
</dbReference>
<dbReference type="Pfam" id="PF00929">
    <property type="entry name" value="RNase_T"/>
    <property type="match status" value="1"/>
</dbReference>
<comment type="cofactor">
    <cofactor evidence="1">
        <name>Mg(2+)</name>
        <dbReference type="ChEBI" id="CHEBI:18420"/>
    </cofactor>
</comment>
<proteinExistence type="inferred from homology"/>
<dbReference type="PANTHER" id="PTHR13058">
    <property type="entry name" value="THREE PRIME REPAIR EXONUCLEASE 1, 2"/>
    <property type="match status" value="1"/>
</dbReference>
<evidence type="ECO:0000256" key="1">
    <source>
        <dbReference type="ARBA" id="ARBA00001946"/>
    </source>
</evidence>
<evidence type="ECO:0000256" key="4">
    <source>
        <dbReference type="ARBA" id="ARBA00022801"/>
    </source>
</evidence>
<gene>
    <name evidence="11" type="primary">LOC111126298</name>
</gene>
<evidence type="ECO:0000256" key="3">
    <source>
        <dbReference type="ARBA" id="ARBA00022723"/>
    </source>
</evidence>
<sequence length="546" mass="60033">MSIPRQKIATLAILDLECTGLDKPRVTELCLLSVQREELLTPTGHPRICNKLVLCVNPVKMIQPEASKVSGLYNDALESQSAFDEDTFTAISLFLSRLPPPVCLLAHNGNSFDFKVLNLEIRRISRMLSTDIYCADSLDALRQLDALSAAEGSNIAATSATPNGQNIPEVPEQVYDVKLRARQVKRKCESDFDRGPTQAKSLRKRLFDSAGNRDSENNGDTLDLIGHKPVGSSLRMSADVVSKRNTCDVESVKKRLNFEDDDDDDDEDEDEDTEMSVFEGEKIKGNCDELTPGNSCAMPGSQGSLPDIDFLHAVQHLEKGESRSAEEPDQDTNMLCISPVSTHRGSDCFTPTERTVSVLSNCQGLCTPETPSTSGQNINSAIMCTPQKDTSLASRPDQSLCLEKSTLSTTPREETLSPSTGQCLTPMTGLVRSTAAFQLGTPVNDNRNNPPQKETIPNGLICRSLFRAKKNVHVPFAEYMLKSSPACSKRLSYKLGDVYKRMFGKEAENLHSAESDCITLMKIVKHRAPAFIQWVDEHAVLLSSID</sequence>
<dbReference type="InterPro" id="IPR040393">
    <property type="entry name" value="TREX1/2"/>
</dbReference>
<dbReference type="GO" id="GO:0008296">
    <property type="term" value="F:3'-5'-DNA exonuclease activity"/>
    <property type="evidence" value="ECO:0007669"/>
    <property type="project" value="TreeGrafter"/>
</dbReference>
<keyword evidence="6" id="KW-0460">Magnesium</keyword>
<feature type="compositionally biased region" description="Basic and acidic residues" evidence="8">
    <location>
        <begin position="205"/>
        <end position="216"/>
    </location>
</feature>
<protein>
    <submittedName>
        <fullName evidence="11">Uncharacterized protein LOC111126298</fullName>
    </submittedName>
</protein>
<dbReference type="RefSeq" id="XP_022326528.1">
    <property type="nucleotide sequence ID" value="XM_022470820.1"/>
</dbReference>
<dbReference type="GeneID" id="111126298"/>